<comment type="caution">
    <text evidence="1">The sequence shown here is derived from an EMBL/GenBank/DDBJ whole genome shotgun (WGS) entry which is preliminary data.</text>
</comment>
<protein>
    <submittedName>
        <fullName evidence="1">Uncharacterized protein</fullName>
    </submittedName>
</protein>
<proteinExistence type="predicted"/>
<sequence>MSKVITAIPQPVTELGKLYIPELYPAAPGDTGVDGNLGLRNIETPQLVYVKKGPHTYPGQLFELFSNDQVIPIAHTFVMPADVQSEWLPILLPEGSIKPQWIDPLVCRINHTGVSTLPLRLRVNLDIPAGNDPDPSKPGHQGLVIYLPDDVLVNGVSEERAREGIEITLMPYLHMAEGDCIRLCWGDQQITYSVSVTDLGREIHLVVPYAKIMAARDAIGLNVRLQVRGPTGNFTEPAARWSATSEVLVYAQRDILREPFTEVDPQTGVIDLDKLQGKPLIASVFASPDYFERQDTLEFFFTATNAQGELSIHSEKQTVDRTNRIFDFEVPYAFMADLIHGHAKLHYVLHKYVQPMEMYSQAAYVSIEGADVEWPAPYLNEAMPFTDTRATEVDIYAYVPYQAAWRPQDLITLVWVLPDPEGTVEYRSSCNAGARPEHGAIEFVLPAEQIKRFEGRPSQMYYEANNSEGGSLGVSARKPLQVGERWAPMAAPVVDKVIGHQLDPDLIGDGVWVTIPSPPVGREVRLHWYGPSNRVEMLKYIETPGDVRIKIPAHYVLEDLNRLVKVYWQVSLNGTAHRYSKVVTLRIARRGIDGCENR</sequence>
<evidence type="ECO:0000313" key="1">
    <source>
        <dbReference type="EMBL" id="PRC05002.1"/>
    </source>
</evidence>
<accession>A0A2S9DR08</accession>
<dbReference type="RefSeq" id="WP_105226800.1">
    <property type="nucleotide sequence ID" value="NZ_PCQE01000018.1"/>
</dbReference>
<organism evidence="1 2">
    <name type="scientific">Pseudomonas cedrina</name>
    <dbReference type="NCBI Taxonomy" id="651740"/>
    <lineage>
        <taxon>Bacteria</taxon>
        <taxon>Pseudomonadati</taxon>
        <taxon>Pseudomonadota</taxon>
        <taxon>Gammaproteobacteria</taxon>
        <taxon>Pseudomonadales</taxon>
        <taxon>Pseudomonadaceae</taxon>
        <taxon>Pseudomonas</taxon>
    </lineage>
</organism>
<reference evidence="1 2" key="1">
    <citation type="submission" date="2017-09" db="EMBL/GenBank/DDBJ databases">
        <title>Genomic, metabolic, and phenotypic characteristics of bacterial isolates from the natural microbiome of the model nematode Caenorhabditis elegans.</title>
        <authorList>
            <person name="Zimmermann J."/>
            <person name="Obeng N."/>
            <person name="Yang W."/>
            <person name="Obeng O."/>
            <person name="Kissoyan K."/>
            <person name="Pees B."/>
            <person name="Dirksen P."/>
            <person name="Hoppner M."/>
            <person name="Franke A."/>
            <person name="Rosenstiel P."/>
            <person name="Leippe M."/>
            <person name="Dierking K."/>
            <person name="Kaleta C."/>
            <person name="Schulenburg H."/>
        </authorList>
    </citation>
    <scope>NUCLEOTIDE SEQUENCE [LARGE SCALE GENOMIC DNA]</scope>
    <source>
        <strain evidence="1 2">MYb184</strain>
    </source>
</reference>
<name>A0A2S9DR08_PSECE</name>
<gene>
    <name evidence="1" type="ORF">CQ006_13260</name>
</gene>
<evidence type="ECO:0000313" key="2">
    <source>
        <dbReference type="Proteomes" id="UP000239458"/>
    </source>
</evidence>
<dbReference type="Proteomes" id="UP000239458">
    <property type="component" value="Unassembled WGS sequence"/>
</dbReference>
<dbReference type="EMBL" id="PCQE01000018">
    <property type="protein sequence ID" value="PRC05002.1"/>
    <property type="molecule type" value="Genomic_DNA"/>
</dbReference>
<dbReference type="AlphaFoldDB" id="A0A2S9DR08"/>